<evidence type="ECO:0000313" key="2">
    <source>
        <dbReference type="Proteomes" id="UP000839052"/>
    </source>
</evidence>
<keyword evidence="2" id="KW-1185">Reference proteome</keyword>
<evidence type="ECO:0000313" key="1">
    <source>
        <dbReference type="EMBL" id="CAG9931686.1"/>
    </source>
</evidence>
<protein>
    <submittedName>
        <fullName evidence="1">Uncharacterized protein</fullName>
    </submittedName>
</protein>
<dbReference type="EMBL" id="OU912926">
    <property type="protein sequence ID" value="CAG9931686.1"/>
    <property type="molecule type" value="Genomic_DNA"/>
</dbReference>
<accession>A0ABN8AJ53</accession>
<gene>
    <name evidence="1" type="ORF">NTG6680_0433</name>
</gene>
<reference evidence="1 2" key="1">
    <citation type="submission" date="2021-10" db="EMBL/GenBank/DDBJ databases">
        <authorList>
            <person name="Koch H."/>
        </authorList>
    </citation>
    <scope>NUCLEOTIDE SEQUENCE [LARGE SCALE GENOMIC DNA]</scope>
    <source>
        <strain evidence="1">6680</strain>
    </source>
</reference>
<organism evidence="1 2">
    <name type="scientific">Candidatus Nitrotoga arctica</name>
    <dbReference type="NCBI Taxonomy" id="453162"/>
    <lineage>
        <taxon>Bacteria</taxon>
        <taxon>Pseudomonadati</taxon>
        <taxon>Pseudomonadota</taxon>
        <taxon>Betaproteobacteria</taxon>
        <taxon>Nitrosomonadales</taxon>
        <taxon>Gallionellaceae</taxon>
        <taxon>Candidatus Nitrotoga</taxon>
    </lineage>
</organism>
<name>A0ABN8AJ53_9PROT</name>
<sequence length="59" mass="7103">MALLFEYLNHPIPQRALNHQTPIQSLQKWYTENQIYLLNVFINRRDLTLSKCDRISESK</sequence>
<proteinExistence type="predicted"/>
<dbReference type="Proteomes" id="UP000839052">
    <property type="component" value="Chromosome"/>
</dbReference>